<dbReference type="Gene3D" id="1.10.340.70">
    <property type="match status" value="1"/>
</dbReference>
<sequence>MEIMILAMQEDNETILAMQEGNAKECKNISVKNSVLQGKLEALMSKRSGKENKVVDALSRKSSLLTVLSTKIIAFKHLPDLYEDDTDFSKLWRTFVHPHTSLREALLKEAHSRGLAGHFGQDKTFELLASRYFWPQLQKDTNNFVNRCPICQCAKETSSNVDLYTPLSKPTTIWEDLPIDFVLGLPKTQKNYDAIMVVVDRFSKMTHFLACRKTNDAVYIANLFFREIVLLSGIPKSIISKRDVKFLSHFWRILWKKLDTSLKFSTTAHPQTDGQTKVTNRTLGNLIRCLSGSRPKQRDLALAQAEFASNNMKNRLTGRCPFEVVYTALPLLTFFGQPTLKR</sequence>
<comment type="caution">
    <text evidence="2">The sequence shown here is derived from an EMBL/GenBank/DDBJ whole genome shotgun (WGS) entry which is preliminary data.</text>
</comment>
<dbReference type="Proteomes" id="UP000321947">
    <property type="component" value="Unassembled WGS sequence"/>
</dbReference>
<dbReference type="Gene3D" id="3.30.420.10">
    <property type="entry name" value="Ribonuclease H-like superfamily/Ribonuclease H"/>
    <property type="match status" value="1"/>
</dbReference>
<evidence type="ECO:0000259" key="1">
    <source>
        <dbReference type="PROSITE" id="PS50994"/>
    </source>
</evidence>
<reference evidence="2 3" key="1">
    <citation type="submission" date="2019-08" db="EMBL/GenBank/DDBJ databases">
        <title>Draft genome sequences of two oriental melons (Cucumis melo L. var makuwa).</title>
        <authorList>
            <person name="Kwon S.-Y."/>
        </authorList>
    </citation>
    <scope>NUCLEOTIDE SEQUENCE [LARGE SCALE GENOMIC DNA]</scope>
    <source>
        <strain evidence="3">cv. Chang Bougi</strain>
        <tissue evidence="2">Leaf</tissue>
    </source>
</reference>
<organism evidence="2 3">
    <name type="scientific">Cucumis melo var. makuwa</name>
    <name type="common">Oriental melon</name>
    <dbReference type="NCBI Taxonomy" id="1194695"/>
    <lineage>
        <taxon>Eukaryota</taxon>
        <taxon>Viridiplantae</taxon>
        <taxon>Streptophyta</taxon>
        <taxon>Embryophyta</taxon>
        <taxon>Tracheophyta</taxon>
        <taxon>Spermatophyta</taxon>
        <taxon>Magnoliopsida</taxon>
        <taxon>eudicotyledons</taxon>
        <taxon>Gunneridae</taxon>
        <taxon>Pentapetalae</taxon>
        <taxon>rosids</taxon>
        <taxon>fabids</taxon>
        <taxon>Cucurbitales</taxon>
        <taxon>Cucurbitaceae</taxon>
        <taxon>Benincaseae</taxon>
        <taxon>Cucumis</taxon>
    </lineage>
</organism>
<proteinExistence type="predicted"/>
<protein>
    <submittedName>
        <fullName evidence="2">DNA/RNA polymerases superfamily protein</fullName>
    </submittedName>
</protein>
<accession>A0A5D3D1E4</accession>
<dbReference type="SUPFAM" id="SSF53098">
    <property type="entry name" value="Ribonuclease H-like"/>
    <property type="match status" value="1"/>
</dbReference>
<dbReference type="InterPro" id="IPR041588">
    <property type="entry name" value="Integrase_H2C2"/>
</dbReference>
<dbReference type="GO" id="GO:0015074">
    <property type="term" value="P:DNA integration"/>
    <property type="evidence" value="ECO:0007669"/>
    <property type="project" value="InterPro"/>
</dbReference>
<dbReference type="PROSITE" id="PS50994">
    <property type="entry name" value="INTEGRASE"/>
    <property type="match status" value="1"/>
</dbReference>
<dbReference type="FunFam" id="1.10.340.70:FF:000001">
    <property type="entry name" value="Retrovirus-related Pol polyprotein from transposon gypsy-like Protein"/>
    <property type="match status" value="1"/>
</dbReference>
<gene>
    <name evidence="2" type="ORF">E5676_scaffold21G003150</name>
</gene>
<feature type="domain" description="Integrase catalytic" evidence="1">
    <location>
        <begin position="166"/>
        <end position="329"/>
    </location>
</feature>
<dbReference type="Pfam" id="PF17921">
    <property type="entry name" value="Integrase_H2C2"/>
    <property type="match status" value="1"/>
</dbReference>
<dbReference type="PANTHER" id="PTHR35046">
    <property type="entry name" value="ZINC KNUCKLE (CCHC-TYPE) FAMILY PROTEIN"/>
    <property type="match status" value="1"/>
</dbReference>
<evidence type="ECO:0000313" key="3">
    <source>
        <dbReference type="Proteomes" id="UP000321947"/>
    </source>
</evidence>
<evidence type="ECO:0000313" key="2">
    <source>
        <dbReference type="EMBL" id="TYK16506.1"/>
    </source>
</evidence>
<dbReference type="InterPro" id="IPR001584">
    <property type="entry name" value="Integrase_cat-core"/>
</dbReference>
<dbReference type="PANTHER" id="PTHR35046:SF26">
    <property type="entry name" value="RNA-DIRECTED DNA POLYMERASE"/>
    <property type="match status" value="1"/>
</dbReference>
<dbReference type="EMBL" id="SSTD01008307">
    <property type="protein sequence ID" value="TYK16506.1"/>
    <property type="molecule type" value="Genomic_DNA"/>
</dbReference>
<dbReference type="InterPro" id="IPR036397">
    <property type="entry name" value="RNaseH_sf"/>
</dbReference>
<dbReference type="InterPro" id="IPR012337">
    <property type="entry name" value="RNaseH-like_sf"/>
</dbReference>
<name>A0A5D3D1E4_CUCMM</name>
<dbReference type="GO" id="GO:0003676">
    <property type="term" value="F:nucleic acid binding"/>
    <property type="evidence" value="ECO:0007669"/>
    <property type="project" value="InterPro"/>
</dbReference>
<dbReference type="AlphaFoldDB" id="A0A5D3D1E4"/>